<dbReference type="CDD" id="cd00808">
    <property type="entry name" value="GluRS_core"/>
    <property type="match status" value="1"/>
</dbReference>
<feature type="domain" description="Aminoacyl-tRNA synthetase class I anticodon-binding" evidence="10">
    <location>
        <begin position="298"/>
        <end position="406"/>
    </location>
</feature>
<dbReference type="RefSeq" id="WP_160095745.1">
    <property type="nucleotide sequence ID" value="NZ_CP047224.1"/>
</dbReference>
<feature type="binding site" evidence="8">
    <location>
        <position position="201"/>
    </location>
    <ligand>
        <name>ATP</name>
        <dbReference type="ChEBI" id="CHEBI:30616"/>
    </ligand>
</feature>
<dbReference type="GO" id="GO:0004818">
    <property type="term" value="F:glutamate-tRNA ligase activity"/>
    <property type="evidence" value="ECO:0007669"/>
    <property type="project" value="UniProtKB-UniRule"/>
</dbReference>
<dbReference type="Proteomes" id="UP000464912">
    <property type="component" value="Chromosome"/>
</dbReference>
<dbReference type="InterPro" id="IPR020751">
    <property type="entry name" value="aa-tRNA-synth_I_codon-bd_sub2"/>
</dbReference>
<dbReference type="EC" id="6.1.1.17" evidence="8"/>
<reference evidence="11 12" key="2">
    <citation type="journal article" date="2020" name="MBio">
        <title>Isolation and Molecular Analysis of a Novel Neorickettsia Species That Causes Potomac Horse Fever.</title>
        <authorList>
            <person name="Teymournejad O."/>
            <person name="Lin M."/>
            <person name="Bekebrede H."/>
            <person name="Kamr A."/>
            <person name="Toribio R.E."/>
            <person name="Arroyo L.G."/>
            <person name="Baird J.D."/>
            <person name="Rikihisa Y."/>
        </authorList>
    </citation>
    <scope>NUCLEOTIDE SEQUENCE [LARGE SCALE GENOMIC DNA]</scope>
    <source>
        <strain evidence="11 12">Fin17</strain>
    </source>
</reference>
<dbReference type="PANTHER" id="PTHR43311">
    <property type="entry name" value="GLUTAMATE--TRNA LIGASE"/>
    <property type="match status" value="1"/>
</dbReference>
<protein>
    <recommendedName>
        <fullName evidence="8">Glutamate--tRNA ligase</fullName>
        <ecNumber evidence="8">6.1.1.17</ecNumber>
    </recommendedName>
    <alternativeName>
        <fullName evidence="8">Glutamyl-tRNA synthetase</fullName>
        <shortName evidence="8">GluRS</shortName>
    </alternativeName>
</protein>
<sequence>MDVVTRFAPSPTGNLHIGGLRTAMFNFLYAKRHGGRFLLRIEDTDFARSDAAYLESILQGLKWLSLYHDVLICQSANVNRHREVALELLNRGKAYHDKGAVRLKVNHDKPVKFSDLILGEISTDGNSINDVVILRSDGSPTYMLAVVVDDHDMGITHIIRGSDHITNTFTQKLIYEGMGWSLPYVAHIPLIHNAHGAKLSKRDGAVDVVDYKTMGILPEAMFNYLLRLGWSHGDKEIFSMQEAIDLFDITAVGKSPARFDREKLYSLNSHYISALPPERIALEVRSFVGEKIVVSDSAFVAFVELFRKKCSSIVELKDSLRFCWCTYLRPEMNRILLQELLKLLENTDWTSGLQEVLKEYISLSGFPAKEVYTNLRMALIGQEHSPSVVEIMQIFGKDIVLQKLHDSLK</sequence>
<gene>
    <name evidence="8" type="primary">gltX</name>
    <name evidence="11" type="ORF">GP480_02995</name>
</gene>
<keyword evidence="7 8" id="KW-0030">Aminoacyl-tRNA synthetase</keyword>
<feature type="short sequence motif" description="'KMSKS' region" evidence="8">
    <location>
        <begin position="198"/>
        <end position="202"/>
    </location>
</feature>
<keyword evidence="5 8" id="KW-0067">ATP-binding</keyword>
<proteinExistence type="inferred from homology"/>
<evidence type="ECO:0000313" key="12">
    <source>
        <dbReference type="Proteomes" id="UP000464912"/>
    </source>
</evidence>
<evidence type="ECO:0000256" key="8">
    <source>
        <dbReference type="HAMAP-Rule" id="MF_00022"/>
    </source>
</evidence>
<accession>A0A6P1GAU2</accession>
<dbReference type="Gene3D" id="1.10.10.350">
    <property type="match status" value="1"/>
</dbReference>
<feature type="domain" description="Glutamyl/glutaminyl-tRNA synthetase class Ib catalytic" evidence="9">
    <location>
        <begin position="100"/>
        <end position="264"/>
    </location>
</feature>
<dbReference type="KEGG" id="nef:GP480_02995"/>
<evidence type="ECO:0000259" key="9">
    <source>
        <dbReference type="Pfam" id="PF00749"/>
    </source>
</evidence>
<dbReference type="InterPro" id="IPR008925">
    <property type="entry name" value="aa_tRNA-synth_I_cd-bd_sf"/>
</dbReference>
<evidence type="ECO:0000256" key="4">
    <source>
        <dbReference type="ARBA" id="ARBA00022741"/>
    </source>
</evidence>
<dbReference type="Pfam" id="PF00749">
    <property type="entry name" value="tRNA-synt_1c"/>
    <property type="match status" value="2"/>
</dbReference>
<keyword evidence="2 8" id="KW-0963">Cytoplasm</keyword>
<dbReference type="HAMAP" id="MF_00022">
    <property type="entry name" value="Glu_tRNA_synth_type1"/>
    <property type="match status" value="1"/>
</dbReference>
<comment type="similarity">
    <text evidence="1 8">Belongs to the class-I aminoacyl-tRNA synthetase family. Glutamate--tRNA ligase type 1 subfamily.</text>
</comment>
<evidence type="ECO:0000259" key="10">
    <source>
        <dbReference type="Pfam" id="PF19269"/>
    </source>
</evidence>
<keyword evidence="4 8" id="KW-0547">Nucleotide-binding</keyword>
<comment type="caution">
    <text evidence="8">Lacks conserved residue(s) required for the propagation of feature annotation.</text>
</comment>
<dbReference type="PANTHER" id="PTHR43311:SF2">
    <property type="entry name" value="GLUTAMATE--TRNA LIGASE, MITOCHONDRIAL-RELATED"/>
    <property type="match status" value="1"/>
</dbReference>
<dbReference type="AlphaFoldDB" id="A0A6P1GAU2"/>
<dbReference type="InterPro" id="IPR020058">
    <property type="entry name" value="Glu/Gln-tRNA-synth_Ib_cat-dom"/>
</dbReference>
<comment type="subunit">
    <text evidence="8">Monomer.</text>
</comment>
<dbReference type="PROSITE" id="PS00178">
    <property type="entry name" value="AA_TRNA_LIGASE_I"/>
    <property type="match status" value="1"/>
</dbReference>
<evidence type="ECO:0000256" key="1">
    <source>
        <dbReference type="ARBA" id="ARBA00007894"/>
    </source>
</evidence>
<comment type="function">
    <text evidence="8">Catalyzes the attachment of glutamate to tRNA(Glu) in a two-step reaction: glutamate is first activated by ATP to form Glu-AMP and then transferred to the acceptor end of tRNA(Glu).</text>
</comment>
<comment type="catalytic activity">
    <reaction evidence="8">
        <text>tRNA(Glu) + L-glutamate + ATP = L-glutamyl-tRNA(Glu) + AMP + diphosphate</text>
        <dbReference type="Rhea" id="RHEA:23540"/>
        <dbReference type="Rhea" id="RHEA-COMP:9663"/>
        <dbReference type="Rhea" id="RHEA-COMP:9680"/>
        <dbReference type="ChEBI" id="CHEBI:29985"/>
        <dbReference type="ChEBI" id="CHEBI:30616"/>
        <dbReference type="ChEBI" id="CHEBI:33019"/>
        <dbReference type="ChEBI" id="CHEBI:78442"/>
        <dbReference type="ChEBI" id="CHEBI:78520"/>
        <dbReference type="ChEBI" id="CHEBI:456215"/>
        <dbReference type="EC" id="6.1.1.17"/>
    </reaction>
</comment>
<feature type="short sequence motif" description="'HIGH' region" evidence="8">
    <location>
        <begin position="9"/>
        <end position="19"/>
    </location>
</feature>
<reference evidence="11 12" key="1">
    <citation type="journal article" date="2020" name="MBio">
        <title>Erratum for Teymournejad et al., 'Isolation and Molecular Analysis of a Novel Neorickettsia Species That Causes Potomac Horse Fever'.</title>
        <authorList>
            <person name="Teymournejad O."/>
            <person name="Lin M."/>
            <person name="Bekebrede H."/>
            <person name="Kamr A."/>
            <person name="Toribio R.E."/>
            <person name="Arroyo L.G."/>
            <person name="Baird J.D."/>
            <person name="Rikihisa Y."/>
        </authorList>
    </citation>
    <scope>NUCLEOTIDE SEQUENCE [LARGE SCALE GENOMIC DNA]</scope>
    <source>
        <strain evidence="11 12">Fin17</strain>
    </source>
</reference>
<dbReference type="InterPro" id="IPR045462">
    <property type="entry name" value="aa-tRNA-synth_I_cd-bd"/>
</dbReference>
<dbReference type="SUPFAM" id="SSF48163">
    <property type="entry name" value="An anticodon-binding domain of class I aminoacyl-tRNA synthetases"/>
    <property type="match status" value="1"/>
</dbReference>
<dbReference type="SUPFAM" id="SSF52374">
    <property type="entry name" value="Nucleotidylyl transferase"/>
    <property type="match status" value="1"/>
</dbReference>
<dbReference type="GO" id="GO:0008270">
    <property type="term" value="F:zinc ion binding"/>
    <property type="evidence" value="ECO:0007669"/>
    <property type="project" value="InterPro"/>
</dbReference>
<keyword evidence="12" id="KW-1185">Reference proteome</keyword>
<dbReference type="InterPro" id="IPR033910">
    <property type="entry name" value="GluRS_core"/>
</dbReference>
<evidence type="ECO:0000256" key="6">
    <source>
        <dbReference type="ARBA" id="ARBA00022917"/>
    </source>
</evidence>
<dbReference type="Gene3D" id="3.40.50.620">
    <property type="entry name" value="HUPs"/>
    <property type="match status" value="2"/>
</dbReference>
<evidence type="ECO:0000256" key="2">
    <source>
        <dbReference type="ARBA" id="ARBA00022490"/>
    </source>
</evidence>
<keyword evidence="6 8" id="KW-0648">Protein biosynthesis</keyword>
<dbReference type="InterPro" id="IPR014729">
    <property type="entry name" value="Rossmann-like_a/b/a_fold"/>
</dbReference>
<dbReference type="GO" id="GO:0005829">
    <property type="term" value="C:cytosol"/>
    <property type="evidence" value="ECO:0007669"/>
    <property type="project" value="TreeGrafter"/>
</dbReference>
<dbReference type="InterPro" id="IPR000924">
    <property type="entry name" value="Glu/Gln-tRNA-synth"/>
</dbReference>
<dbReference type="EMBL" id="CP047224">
    <property type="protein sequence ID" value="QHD65392.1"/>
    <property type="molecule type" value="Genomic_DNA"/>
</dbReference>
<keyword evidence="3 8" id="KW-0436">Ligase</keyword>
<dbReference type="InterPro" id="IPR004527">
    <property type="entry name" value="Glu-tRNA-ligase_bac/mito"/>
</dbReference>
<dbReference type="InterPro" id="IPR049940">
    <property type="entry name" value="GluQ/Sye"/>
</dbReference>
<dbReference type="GO" id="GO:0005524">
    <property type="term" value="F:ATP binding"/>
    <property type="evidence" value="ECO:0007669"/>
    <property type="project" value="UniProtKB-UniRule"/>
</dbReference>
<dbReference type="InterPro" id="IPR001412">
    <property type="entry name" value="aa-tRNA-synth_I_CS"/>
</dbReference>
<dbReference type="Pfam" id="PF19269">
    <property type="entry name" value="Anticodon_2"/>
    <property type="match status" value="1"/>
</dbReference>
<evidence type="ECO:0000256" key="5">
    <source>
        <dbReference type="ARBA" id="ARBA00022840"/>
    </source>
</evidence>
<organism evidence="11 12">
    <name type="scientific">Neorickettsia findlayensis</name>
    <dbReference type="NCBI Taxonomy" id="2686014"/>
    <lineage>
        <taxon>Bacteria</taxon>
        <taxon>Pseudomonadati</taxon>
        <taxon>Pseudomonadota</taxon>
        <taxon>Alphaproteobacteria</taxon>
        <taxon>Rickettsiales</taxon>
        <taxon>Anaplasmataceae</taxon>
        <taxon>Neorickettsia</taxon>
    </lineage>
</organism>
<evidence type="ECO:0000313" key="11">
    <source>
        <dbReference type="EMBL" id="QHD65392.1"/>
    </source>
</evidence>
<dbReference type="GO" id="GO:0000049">
    <property type="term" value="F:tRNA binding"/>
    <property type="evidence" value="ECO:0007669"/>
    <property type="project" value="InterPro"/>
</dbReference>
<comment type="subcellular location">
    <subcellularLocation>
        <location evidence="8">Cytoplasm</location>
    </subcellularLocation>
</comment>
<evidence type="ECO:0000256" key="3">
    <source>
        <dbReference type="ARBA" id="ARBA00022598"/>
    </source>
</evidence>
<feature type="domain" description="Glutamyl/glutaminyl-tRNA synthetase class Ib catalytic" evidence="9">
    <location>
        <begin position="3"/>
        <end position="98"/>
    </location>
</feature>
<evidence type="ECO:0000256" key="7">
    <source>
        <dbReference type="ARBA" id="ARBA00023146"/>
    </source>
</evidence>
<dbReference type="PRINTS" id="PR00987">
    <property type="entry name" value="TRNASYNTHGLU"/>
</dbReference>
<name>A0A6P1GAU2_9RICK</name>
<dbReference type="GO" id="GO:0006424">
    <property type="term" value="P:glutamyl-tRNA aminoacylation"/>
    <property type="evidence" value="ECO:0007669"/>
    <property type="project" value="UniProtKB-UniRule"/>
</dbReference>